<accession>A0AAV0AIC2</accession>
<sequence>FFGKQVLNEFLAPETVVTFGTGVALFMRAGGLNKRANTISTPDISIYSYGEEAFF</sequence>
<evidence type="ECO:0000313" key="2">
    <source>
        <dbReference type="Proteomes" id="UP001153365"/>
    </source>
</evidence>
<protein>
    <submittedName>
        <fullName evidence="1">Uncharacterized protein</fullName>
    </submittedName>
</protein>
<name>A0AAV0AIC2_PHAPC</name>
<dbReference type="EMBL" id="CALTRL010000367">
    <property type="protein sequence ID" value="CAH7667712.1"/>
    <property type="molecule type" value="Genomic_DNA"/>
</dbReference>
<keyword evidence="2" id="KW-1185">Reference proteome</keyword>
<dbReference type="Proteomes" id="UP001153365">
    <property type="component" value="Unassembled WGS sequence"/>
</dbReference>
<comment type="caution">
    <text evidence="1">The sequence shown here is derived from an EMBL/GenBank/DDBJ whole genome shotgun (WGS) entry which is preliminary data.</text>
</comment>
<proteinExistence type="predicted"/>
<gene>
    <name evidence="1" type="ORF">PPACK8108_LOCUS2138</name>
</gene>
<feature type="non-terminal residue" evidence="1">
    <location>
        <position position="1"/>
    </location>
</feature>
<dbReference type="AlphaFoldDB" id="A0AAV0AIC2"/>
<evidence type="ECO:0000313" key="1">
    <source>
        <dbReference type="EMBL" id="CAH7667712.1"/>
    </source>
</evidence>
<organism evidence="1 2">
    <name type="scientific">Phakopsora pachyrhizi</name>
    <name type="common">Asian soybean rust disease fungus</name>
    <dbReference type="NCBI Taxonomy" id="170000"/>
    <lineage>
        <taxon>Eukaryota</taxon>
        <taxon>Fungi</taxon>
        <taxon>Dikarya</taxon>
        <taxon>Basidiomycota</taxon>
        <taxon>Pucciniomycotina</taxon>
        <taxon>Pucciniomycetes</taxon>
        <taxon>Pucciniales</taxon>
        <taxon>Phakopsoraceae</taxon>
        <taxon>Phakopsora</taxon>
    </lineage>
</organism>
<reference evidence="1" key="1">
    <citation type="submission" date="2022-06" db="EMBL/GenBank/DDBJ databases">
        <authorList>
            <consortium name="SYNGENTA / RWTH Aachen University"/>
        </authorList>
    </citation>
    <scope>NUCLEOTIDE SEQUENCE</scope>
</reference>